<dbReference type="InterPro" id="IPR011701">
    <property type="entry name" value="MFS"/>
</dbReference>
<comment type="subcellular location">
    <subcellularLocation>
        <location evidence="1">Cell membrane</location>
        <topology evidence="1">Multi-pass membrane protein</topology>
    </subcellularLocation>
</comment>
<feature type="transmembrane region" description="Helical" evidence="6">
    <location>
        <begin position="57"/>
        <end position="75"/>
    </location>
</feature>
<accession>A0ABU8XF67</accession>
<dbReference type="InterPro" id="IPR036259">
    <property type="entry name" value="MFS_trans_sf"/>
</dbReference>
<feature type="transmembrane region" description="Helical" evidence="6">
    <location>
        <begin position="341"/>
        <end position="363"/>
    </location>
</feature>
<dbReference type="CDD" id="cd17319">
    <property type="entry name" value="MFS_ExuT_GudP_like"/>
    <property type="match status" value="1"/>
</dbReference>
<dbReference type="Gene3D" id="1.20.1250.20">
    <property type="entry name" value="MFS general substrate transporter like domains"/>
    <property type="match status" value="2"/>
</dbReference>
<keyword evidence="5 6" id="KW-0472">Membrane</keyword>
<dbReference type="EMBL" id="JBBKZS010000017">
    <property type="protein sequence ID" value="MEJ8858497.1"/>
    <property type="molecule type" value="Genomic_DNA"/>
</dbReference>
<comment type="caution">
    <text evidence="8">The sequence shown here is derived from an EMBL/GenBank/DDBJ whole genome shotgun (WGS) entry which is preliminary data.</text>
</comment>
<evidence type="ECO:0000256" key="1">
    <source>
        <dbReference type="ARBA" id="ARBA00004651"/>
    </source>
</evidence>
<dbReference type="InterPro" id="IPR020846">
    <property type="entry name" value="MFS_dom"/>
</dbReference>
<reference evidence="8 9" key="1">
    <citation type="submission" date="2024-03" db="EMBL/GenBank/DDBJ databases">
        <title>Novel species of the genus Variovorax.</title>
        <authorList>
            <person name="Liu Q."/>
            <person name="Xin Y.-H."/>
        </authorList>
    </citation>
    <scope>NUCLEOTIDE SEQUENCE [LARGE SCALE GENOMIC DNA]</scope>
    <source>
        <strain evidence="8 9">KACC 18901</strain>
    </source>
</reference>
<evidence type="ECO:0000256" key="3">
    <source>
        <dbReference type="ARBA" id="ARBA00022692"/>
    </source>
</evidence>
<dbReference type="RefSeq" id="WP_340338555.1">
    <property type="nucleotide sequence ID" value="NZ_JBBKZS010000017.1"/>
</dbReference>
<feature type="transmembrane region" description="Helical" evidence="6">
    <location>
        <begin position="314"/>
        <end position="335"/>
    </location>
</feature>
<feature type="transmembrane region" description="Helical" evidence="6">
    <location>
        <begin position="244"/>
        <end position="265"/>
    </location>
</feature>
<organism evidence="8 9">
    <name type="scientific">Variovorax robiniae</name>
    <dbReference type="NCBI Taxonomy" id="1836199"/>
    <lineage>
        <taxon>Bacteria</taxon>
        <taxon>Pseudomonadati</taxon>
        <taxon>Pseudomonadota</taxon>
        <taxon>Betaproteobacteria</taxon>
        <taxon>Burkholderiales</taxon>
        <taxon>Comamonadaceae</taxon>
        <taxon>Variovorax</taxon>
    </lineage>
</organism>
<feature type="transmembrane region" description="Helical" evidence="6">
    <location>
        <begin position="176"/>
        <end position="198"/>
    </location>
</feature>
<sequence length="435" mass="46577">MTPAAASLPLDAIEAQTKVRWKIFLAILFLMAVNYIDRASLSVAMPIIAKEFDLSPAMQGLLLSSFFWTYALMQIPGGMLADRFKPRVVIASSTILWGFFQAIAAGSSSFVTLLITRLGLGASEAPLYPAGAKLNAMWMTQNERGRGATLLDGGAPLGAALGSIIIAWLIASLGSWRLSFVVAGVGTIVAGIWCWYFIRNTPREHPGVNEAEADYIEAAHKAEDAKSTPSKGGSVMNFFRYRSIWGMCLGWMGFSVMFTGFIAWLPSYLLASYGFNIKTMGGASFLIYMSGFVGEMVAGWISDKWKARGGTPNTVLRTMFGIAAVIATASIFTVAYVSDAVLAVVLLCCALFFLRWFGLFWSLPAILGGRERAGFVGGTMNLSGQIAGIGVPIIIGVIVQASGGSYFGALMFMAGAGVAMFIAAMMIDYSKKLPV</sequence>
<dbReference type="InterPro" id="IPR000849">
    <property type="entry name" value="Sugar_P_transporter"/>
</dbReference>
<name>A0ABU8XF67_9BURK</name>
<evidence type="ECO:0000256" key="4">
    <source>
        <dbReference type="ARBA" id="ARBA00022989"/>
    </source>
</evidence>
<dbReference type="InterPro" id="IPR050382">
    <property type="entry name" value="MFS_Na/Anion_cotransporter"/>
</dbReference>
<dbReference type="PANTHER" id="PTHR11662">
    <property type="entry name" value="SOLUTE CARRIER FAMILY 17"/>
    <property type="match status" value="1"/>
</dbReference>
<dbReference type="Proteomes" id="UP001367030">
    <property type="component" value="Unassembled WGS sequence"/>
</dbReference>
<keyword evidence="4 6" id="KW-1133">Transmembrane helix</keyword>
<evidence type="ECO:0000313" key="8">
    <source>
        <dbReference type="EMBL" id="MEJ8858497.1"/>
    </source>
</evidence>
<feature type="domain" description="Major facilitator superfamily (MFS) profile" evidence="7">
    <location>
        <begin position="23"/>
        <end position="432"/>
    </location>
</feature>
<keyword evidence="2" id="KW-1003">Cell membrane</keyword>
<evidence type="ECO:0000259" key="7">
    <source>
        <dbReference type="PROSITE" id="PS50850"/>
    </source>
</evidence>
<feature type="transmembrane region" description="Helical" evidence="6">
    <location>
        <begin position="405"/>
        <end position="427"/>
    </location>
</feature>
<evidence type="ECO:0000256" key="2">
    <source>
        <dbReference type="ARBA" id="ARBA00022475"/>
    </source>
</evidence>
<dbReference type="SUPFAM" id="SSF103473">
    <property type="entry name" value="MFS general substrate transporter"/>
    <property type="match status" value="1"/>
</dbReference>
<protein>
    <submittedName>
        <fullName evidence="8">MFS transporter</fullName>
    </submittedName>
</protein>
<keyword evidence="9" id="KW-1185">Reference proteome</keyword>
<proteinExistence type="predicted"/>
<gene>
    <name evidence="8" type="ORF">WKW79_28270</name>
</gene>
<dbReference type="PROSITE" id="PS50850">
    <property type="entry name" value="MFS"/>
    <property type="match status" value="1"/>
</dbReference>
<evidence type="ECO:0000256" key="6">
    <source>
        <dbReference type="SAM" id="Phobius"/>
    </source>
</evidence>
<evidence type="ECO:0000313" key="9">
    <source>
        <dbReference type="Proteomes" id="UP001367030"/>
    </source>
</evidence>
<feature type="transmembrane region" description="Helical" evidence="6">
    <location>
        <begin position="375"/>
        <end position="399"/>
    </location>
</feature>
<feature type="transmembrane region" description="Helical" evidence="6">
    <location>
        <begin position="19"/>
        <end position="36"/>
    </location>
</feature>
<dbReference type="PANTHER" id="PTHR11662:SF399">
    <property type="entry name" value="FI19708P1-RELATED"/>
    <property type="match status" value="1"/>
</dbReference>
<feature type="transmembrane region" description="Helical" evidence="6">
    <location>
        <begin position="149"/>
        <end position="170"/>
    </location>
</feature>
<evidence type="ECO:0000256" key="5">
    <source>
        <dbReference type="ARBA" id="ARBA00023136"/>
    </source>
</evidence>
<dbReference type="Pfam" id="PF07690">
    <property type="entry name" value="MFS_1"/>
    <property type="match status" value="1"/>
</dbReference>
<dbReference type="PIRSF" id="PIRSF002808">
    <property type="entry name" value="Hexose_phosphate_transp"/>
    <property type="match status" value="1"/>
</dbReference>
<feature type="transmembrane region" description="Helical" evidence="6">
    <location>
        <begin position="285"/>
        <end position="302"/>
    </location>
</feature>
<keyword evidence="3 6" id="KW-0812">Transmembrane</keyword>